<dbReference type="InterPro" id="IPR018119">
    <property type="entry name" value="Strictosidine_synth_cons-reg"/>
</dbReference>
<evidence type="ECO:0000256" key="6">
    <source>
        <dbReference type="SAM" id="SignalP"/>
    </source>
</evidence>
<evidence type="ECO:0000256" key="1">
    <source>
        <dbReference type="ARBA" id="ARBA00004116"/>
    </source>
</evidence>
<dbReference type="SUPFAM" id="SSF63829">
    <property type="entry name" value="Calcium-dependent phosphotriesterase"/>
    <property type="match status" value="1"/>
</dbReference>
<dbReference type="GO" id="GO:0016787">
    <property type="term" value="F:hydrolase activity"/>
    <property type="evidence" value="ECO:0007669"/>
    <property type="project" value="TreeGrafter"/>
</dbReference>
<evidence type="ECO:0000256" key="5">
    <source>
        <dbReference type="ARBA" id="ARBA00023180"/>
    </source>
</evidence>
<sequence length="330" mass="36929">MAVLYIFLLFFFFFKLEAMTSATLEDYHQLNLPTGVAGPESLAFDCNGQGPYTGVSDGRILRWNASNQDWIEFAITSPNRDRVLCDGTNDPNREPQCGRPLGLKFHPKTCELYITDAYFGLMRVGSNGGVATQLANSAQGTPFKFLNDLDIHPTTGVVFFTDSSLHYQRRDFLQIIINGDSTGRLLRFDPTTTQVSVLYSGLAFPNGIVLSEDNTYLLVVESARYQILKFPLMRFDIGTPYIFAIVGMFPDNIRRNGQGNYWVALNTLKVGYFDELLGVLFDGNGRAIQVMNGDGGDTLEFVSEIEEHNGRMWFGSPIQPYVGTGMNFYI</sequence>
<evidence type="ECO:0000256" key="4">
    <source>
        <dbReference type="ARBA" id="ARBA00022729"/>
    </source>
</evidence>
<dbReference type="Pfam" id="PF03088">
    <property type="entry name" value="Str_synth"/>
    <property type="match status" value="1"/>
</dbReference>
<keyword evidence="5" id="KW-0325">Glycoprotein</keyword>
<dbReference type="PANTHER" id="PTHR10426">
    <property type="entry name" value="STRICTOSIDINE SYNTHASE-RELATED"/>
    <property type="match status" value="1"/>
</dbReference>
<proteinExistence type="inferred from homology"/>
<keyword evidence="4 6" id="KW-0732">Signal</keyword>
<feature type="signal peptide" evidence="6">
    <location>
        <begin position="1"/>
        <end position="18"/>
    </location>
</feature>
<dbReference type="FunFam" id="2.120.10.30:FF:000032">
    <property type="entry name" value="Protein STRICTOSIDINE SYNTHASE-LIKE 13"/>
    <property type="match status" value="1"/>
</dbReference>
<dbReference type="EMBL" id="CAMAPF010000963">
    <property type="protein sequence ID" value="CAH9130728.1"/>
    <property type="molecule type" value="Genomic_DNA"/>
</dbReference>
<gene>
    <name evidence="9" type="ORF">CEPIT_LOCUS30862</name>
    <name evidence="8" type="ORF">CEPIT_LOCUS7821</name>
</gene>
<feature type="chain" id="PRO_5044713467" description="Strictosidine synthase conserved region domain-containing protein" evidence="6">
    <location>
        <begin position="19"/>
        <end position="330"/>
    </location>
</feature>
<dbReference type="Gene3D" id="2.120.10.30">
    <property type="entry name" value="TolB, C-terminal domain"/>
    <property type="match status" value="1"/>
</dbReference>
<comment type="subcellular location">
    <subcellularLocation>
        <location evidence="1">Vacuole</location>
    </subcellularLocation>
</comment>
<dbReference type="EMBL" id="CAMAPF010000036">
    <property type="protein sequence ID" value="CAH9081695.1"/>
    <property type="molecule type" value="Genomic_DNA"/>
</dbReference>
<comment type="caution">
    <text evidence="9">The sequence shown here is derived from an EMBL/GenBank/DDBJ whole genome shotgun (WGS) entry which is preliminary data.</text>
</comment>
<dbReference type="GO" id="GO:0005773">
    <property type="term" value="C:vacuole"/>
    <property type="evidence" value="ECO:0007669"/>
    <property type="project" value="UniProtKB-SubCell"/>
</dbReference>
<dbReference type="Proteomes" id="UP001152523">
    <property type="component" value="Unassembled WGS sequence"/>
</dbReference>
<evidence type="ECO:0000256" key="2">
    <source>
        <dbReference type="ARBA" id="ARBA00009191"/>
    </source>
</evidence>
<dbReference type="AlphaFoldDB" id="A0AAV0F5B0"/>
<evidence type="ECO:0000313" key="8">
    <source>
        <dbReference type="EMBL" id="CAH9081695.1"/>
    </source>
</evidence>
<protein>
    <recommendedName>
        <fullName evidence="7">Strictosidine synthase conserved region domain-containing protein</fullName>
    </recommendedName>
</protein>
<evidence type="ECO:0000259" key="7">
    <source>
        <dbReference type="Pfam" id="PF03088"/>
    </source>
</evidence>
<dbReference type="PANTHER" id="PTHR10426:SF86">
    <property type="entry name" value="PROTEIN STRICTOSIDINE SYNTHASE-LIKE 10-LIKE"/>
    <property type="match status" value="1"/>
</dbReference>
<organism evidence="9 10">
    <name type="scientific">Cuscuta epithymum</name>
    <dbReference type="NCBI Taxonomy" id="186058"/>
    <lineage>
        <taxon>Eukaryota</taxon>
        <taxon>Viridiplantae</taxon>
        <taxon>Streptophyta</taxon>
        <taxon>Embryophyta</taxon>
        <taxon>Tracheophyta</taxon>
        <taxon>Spermatophyta</taxon>
        <taxon>Magnoliopsida</taxon>
        <taxon>eudicotyledons</taxon>
        <taxon>Gunneridae</taxon>
        <taxon>Pentapetalae</taxon>
        <taxon>asterids</taxon>
        <taxon>lamiids</taxon>
        <taxon>Solanales</taxon>
        <taxon>Convolvulaceae</taxon>
        <taxon>Cuscuteae</taxon>
        <taxon>Cuscuta</taxon>
        <taxon>Cuscuta subgen. Cuscuta</taxon>
    </lineage>
</organism>
<evidence type="ECO:0000313" key="10">
    <source>
        <dbReference type="Proteomes" id="UP001152523"/>
    </source>
</evidence>
<dbReference type="GO" id="GO:0012505">
    <property type="term" value="C:endomembrane system"/>
    <property type="evidence" value="ECO:0007669"/>
    <property type="project" value="TreeGrafter"/>
</dbReference>
<evidence type="ECO:0000256" key="3">
    <source>
        <dbReference type="ARBA" id="ARBA00022554"/>
    </source>
</evidence>
<dbReference type="Pfam" id="PF20067">
    <property type="entry name" value="SSL_N"/>
    <property type="match status" value="1"/>
</dbReference>
<dbReference type="InterPro" id="IPR011042">
    <property type="entry name" value="6-blade_b-propeller_TolB-like"/>
</dbReference>
<feature type="domain" description="Strictosidine synthase conserved region" evidence="7">
    <location>
        <begin position="147"/>
        <end position="229"/>
    </location>
</feature>
<keyword evidence="10" id="KW-1185">Reference proteome</keyword>
<reference evidence="9" key="1">
    <citation type="submission" date="2022-07" db="EMBL/GenBank/DDBJ databases">
        <authorList>
            <person name="Macas J."/>
            <person name="Novak P."/>
            <person name="Neumann P."/>
        </authorList>
    </citation>
    <scope>NUCLEOTIDE SEQUENCE</scope>
</reference>
<name>A0AAV0F5B0_9ASTE</name>
<evidence type="ECO:0000313" key="9">
    <source>
        <dbReference type="EMBL" id="CAH9130728.1"/>
    </source>
</evidence>
<keyword evidence="3" id="KW-0926">Vacuole</keyword>
<comment type="similarity">
    <text evidence="2">Belongs to the strictosidine synthase family.</text>
</comment>
<accession>A0AAV0F5B0</accession>